<dbReference type="GO" id="GO:0051205">
    <property type="term" value="P:protein insertion into membrane"/>
    <property type="evidence" value="ECO:0007669"/>
    <property type="project" value="TreeGrafter"/>
</dbReference>
<feature type="domain" description="Membrane insertase YidC/Oxa/ALB C-terminal" evidence="15">
    <location>
        <begin position="379"/>
        <end position="557"/>
    </location>
</feature>
<evidence type="ECO:0000313" key="17">
    <source>
        <dbReference type="EMBL" id="QEW08429.1"/>
    </source>
</evidence>
<dbReference type="InterPro" id="IPR038221">
    <property type="entry name" value="YidC_periplasmic_sf"/>
</dbReference>
<dbReference type="RefSeq" id="WP_151058836.1">
    <property type="nucleotide sequence ID" value="NZ_CP044222.1"/>
</dbReference>
<feature type="compositionally biased region" description="Polar residues" evidence="14">
    <location>
        <begin position="73"/>
        <end position="90"/>
    </location>
</feature>
<dbReference type="InterPro" id="IPR019998">
    <property type="entry name" value="Membr_insert_YidC"/>
</dbReference>
<sequence length="564" mass="63067">MDVQRVILLSALALITYLGFLQWNQDYNQPASAPQEVTAPAVINGSTTSADLPESASTESSSSSGDIPAATDVSDSVPVTSTQEAAASTSNQIRVQTDVLDLVIDSRGGDIVYAALLEHKDRITAYDPFVLLEQNANRTYVAQSGLVGRDGPDASADGRPVFQSSSTSYSLDDSESLNVDLKYTTDTGVSITKRYTFDRGSYRIGLSYLIDNQSDAPFRSTLFGQLKRDQSADPTSGTSMGMKSYLGAVFSTDENNYQKVTFKDMSKANFNQTSQGGWVAFSQHYFVSAWVPQPDETHTYQTREVNDQFIAGFLSPAVEVMPGSSSEVSAKLYVGPKDQEQLEATAPNLKLTVDYGWLWWIAYPLYWLLTTIQSFVGNWGLAIIGITVVVKAALFKLNAKAFRSMAKMRKFGPEMMRMKELYGDDRQKMSQEMMKLYKKEKINPLGGCLPIVAQMPVFISLYWVLMESVELRHAPFFLYIQDLSVMDPYFILPILMGITMFLQQKLNPTPPDPMQAKIMKMLPIIFTFFFLWFPAGLVLYWLVNNILSIAQQWYITRQIEKEDG</sequence>
<dbReference type="PANTHER" id="PTHR12428">
    <property type="entry name" value="OXA1"/>
    <property type="match status" value="1"/>
</dbReference>
<feature type="compositionally biased region" description="Low complexity" evidence="14">
    <location>
        <begin position="54"/>
        <end position="64"/>
    </location>
</feature>
<evidence type="ECO:0000256" key="7">
    <source>
        <dbReference type="ARBA" id="ARBA00022927"/>
    </source>
</evidence>
<dbReference type="GO" id="GO:0005886">
    <property type="term" value="C:plasma membrane"/>
    <property type="evidence" value="ECO:0007669"/>
    <property type="project" value="UniProtKB-SubCell"/>
</dbReference>
<evidence type="ECO:0000256" key="10">
    <source>
        <dbReference type="ARBA" id="ARBA00023186"/>
    </source>
</evidence>
<feature type="transmembrane region" description="Helical" evidence="13">
    <location>
        <begin position="442"/>
        <end position="465"/>
    </location>
</feature>
<gene>
    <name evidence="13 17" type="primary">yidC</name>
    <name evidence="17" type="ORF">F5I99_19130</name>
</gene>
<evidence type="ECO:0000256" key="14">
    <source>
        <dbReference type="SAM" id="MobiDB-lite"/>
    </source>
</evidence>
<keyword evidence="10 13" id="KW-0143">Chaperone</keyword>
<dbReference type="PRINTS" id="PR00701">
    <property type="entry name" value="60KDINNERMP"/>
</dbReference>
<feature type="transmembrane region" description="Helical" evidence="13">
    <location>
        <begin position="485"/>
        <end position="502"/>
    </location>
</feature>
<dbReference type="Gene3D" id="2.70.98.90">
    <property type="match status" value="1"/>
</dbReference>
<comment type="subunit">
    <text evidence="13">Interacts with the Sec translocase complex via SecD. Specifically interacts with transmembrane segments of nascent integral membrane proteins during membrane integration.</text>
</comment>
<name>A0A5J6LIK4_9GAMM</name>
<dbReference type="NCBIfam" id="TIGR03593">
    <property type="entry name" value="yidC_nterm"/>
    <property type="match status" value="1"/>
</dbReference>
<evidence type="ECO:0000256" key="2">
    <source>
        <dbReference type="ARBA" id="ARBA00010527"/>
    </source>
</evidence>
<organism evidence="17 18">
    <name type="scientific">Nitrincola iocasae</name>
    <dbReference type="NCBI Taxonomy" id="2614693"/>
    <lineage>
        <taxon>Bacteria</taxon>
        <taxon>Pseudomonadati</taxon>
        <taxon>Pseudomonadota</taxon>
        <taxon>Gammaproteobacteria</taxon>
        <taxon>Oceanospirillales</taxon>
        <taxon>Oceanospirillaceae</taxon>
        <taxon>Nitrincola</taxon>
    </lineage>
</organism>
<dbReference type="NCBIfam" id="TIGR03592">
    <property type="entry name" value="yidC_oxa1_cterm"/>
    <property type="match status" value="1"/>
</dbReference>
<evidence type="ECO:0000256" key="13">
    <source>
        <dbReference type="HAMAP-Rule" id="MF_01810"/>
    </source>
</evidence>
<evidence type="ECO:0000313" key="18">
    <source>
        <dbReference type="Proteomes" id="UP000325606"/>
    </source>
</evidence>
<keyword evidence="8 13" id="KW-1133">Transmembrane helix</keyword>
<evidence type="ECO:0000256" key="11">
    <source>
        <dbReference type="ARBA" id="ARBA00033245"/>
    </source>
</evidence>
<dbReference type="CDD" id="cd19961">
    <property type="entry name" value="EcYidC-like_peri"/>
    <property type="match status" value="1"/>
</dbReference>
<feature type="transmembrane region" description="Helical" evidence="13">
    <location>
        <begin position="522"/>
        <end position="543"/>
    </location>
</feature>
<evidence type="ECO:0000256" key="5">
    <source>
        <dbReference type="ARBA" id="ARBA00022475"/>
    </source>
</evidence>
<evidence type="ECO:0000256" key="12">
    <source>
        <dbReference type="ARBA" id="ARBA00033342"/>
    </source>
</evidence>
<evidence type="ECO:0000256" key="3">
    <source>
        <dbReference type="ARBA" id="ARBA00015325"/>
    </source>
</evidence>
<evidence type="ECO:0000256" key="1">
    <source>
        <dbReference type="ARBA" id="ARBA00004429"/>
    </source>
</evidence>
<evidence type="ECO:0000256" key="4">
    <source>
        <dbReference type="ARBA" id="ARBA00022448"/>
    </source>
</evidence>
<protein>
    <recommendedName>
        <fullName evidence="3 13">Membrane protein insertase YidC</fullName>
    </recommendedName>
    <alternativeName>
        <fullName evidence="12 13">Foldase YidC</fullName>
    </alternativeName>
    <alternativeName>
        <fullName evidence="11 13">Membrane integrase YidC</fullName>
    </alternativeName>
    <alternativeName>
        <fullName evidence="13">Membrane protein YidC</fullName>
    </alternativeName>
</protein>
<dbReference type="NCBIfam" id="NF002352">
    <property type="entry name" value="PRK01318.1-3"/>
    <property type="match status" value="1"/>
</dbReference>
<dbReference type="Pfam" id="PF14849">
    <property type="entry name" value="YidC_periplas"/>
    <property type="match status" value="1"/>
</dbReference>
<proteinExistence type="inferred from homology"/>
<feature type="domain" description="Membrane insertase YidC N-terminal" evidence="16">
    <location>
        <begin position="92"/>
        <end position="368"/>
    </location>
</feature>
<dbReference type="Proteomes" id="UP000325606">
    <property type="component" value="Chromosome"/>
</dbReference>
<dbReference type="PRINTS" id="PR01900">
    <property type="entry name" value="YIDCPROTEIN"/>
</dbReference>
<dbReference type="InterPro" id="IPR028055">
    <property type="entry name" value="YidC/Oxa/ALB_C"/>
</dbReference>
<reference evidence="17 18" key="1">
    <citation type="submission" date="2019-09" db="EMBL/GenBank/DDBJ databases">
        <title>Nitrincola iocasae sp. nov., a bacterium isolated from the sediment collected at a cold seep field in South China Sea.</title>
        <authorList>
            <person name="Zhang H."/>
            <person name="Wang H."/>
            <person name="Li C."/>
        </authorList>
    </citation>
    <scope>NUCLEOTIDE SEQUENCE [LARGE SCALE GENOMIC DNA]</scope>
    <source>
        <strain evidence="17 18">KXZD1103</strain>
    </source>
</reference>
<evidence type="ECO:0000256" key="6">
    <source>
        <dbReference type="ARBA" id="ARBA00022692"/>
    </source>
</evidence>
<dbReference type="InterPro" id="IPR047196">
    <property type="entry name" value="YidC_ALB_C"/>
</dbReference>
<comment type="function">
    <text evidence="13">Required for the insertion and/or proper folding and/or complex formation of integral membrane proteins into the membrane. Involved in integration of membrane proteins that insert both dependently and independently of the Sec translocase complex, as well as at least some lipoproteins. Aids folding of multispanning membrane proteins.</text>
</comment>
<dbReference type="HAMAP" id="MF_01810">
    <property type="entry name" value="YidC_type1"/>
    <property type="match status" value="1"/>
</dbReference>
<dbReference type="InterPro" id="IPR028053">
    <property type="entry name" value="Membr_insert_YidC_N"/>
</dbReference>
<dbReference type="EMBL" id="CP044222">
    <property type="protein sequence ID" value="QEW08429.1"/>
    <property type="molecule type" value="Genomic_DNA"/>
</dbReference>
<evidence type="ECO:0000256" key="8">
    <source>
        <dbReference type="ARBA" id="ARBA00022989"/>
    </source>
</evidence>
<dbReference type="PANTHER" id="PTHR12428:SF65">
    <property type="entry name" value="CYTOCHROME C OXIDASE ASSEMBLY PROTEIN COX18, MITOCHONDRIAL"/>
    <property type="match status" value="1"/>
</dbReference>
<dbReference type="CDD" id="cd20070">
    <property type="entry name" value="5TM_YidC_Alb3"/>
    <property type="match status" value="1"/>
</dbReference>
<comment type="subcellular location">
    <subcellularLocation>
        <location evidence="1">Cell inner membrane</location>
        <topology evidence="1">Multi-pass membrane protein</topology>
    </subcellularLocation>
    <subcellularLocation>
        <location evidence="13">Cell membrane</location>
        <topology evidence="13">Multi-pass membrane protein</topology>
    </subcellularLocation>
</comment>
<keyword evidence="9 13" id="KW-0472">Membrane</keyword>
<evidence type="ECO:0000259" key="15">
    <source>
        <dbReference type="Pfam" id="PF02096"/>
    </source>
</evidence>
<keyword evidence="5 13" id="KW-1003">Cell membrane</keyword>
<keyword evidence="18" id="KW-1185">Reference proteome</keyword>
<keyword evidence="7 13" id="KW-0653">Protein transport</keyword>
<dbReference type="Pfam" id="PF02096">
    <property type="entry name" value="60KD_IMP"/>
    <property type="match status" value="1"/>
</dbReference>
<dbReference type="GO" id="GO:0015031">
    <property type="term" value="P:protein transport"/>
    <property type="evidence" value="ECO:0007669"/>
    <property type="project" value="UniProtKB-KW"/>
</dbReference>
<accession>A0A5J6LIK4</accession>
<feature type="region of interest" description="Disordered" evidence="14">
    <location>
        <begin position="45"/>
        <end position="90"/>
    </location>
</feature>
<comment type="similarity">
    <text evidence="2 13">Belongs to the OXA1/ALB3/YidC family. Type 1 subfamily.</text>
</comment>
<feature type="transmembrane region" description="Helical" evidence="13">
    <location>
        <begin position="379"/>
        <end position="399"/>
    </location>
</feature>
<keyword evidence="6 13" id="KW-0812">Transmembrane</keyword>
<dbReference type="KEGG" id="nik:F5I99_19130"/>
<evidence type="ECO:0000259" key="16">
    <source>
        <dbReference type="Pfam" id="PF14849"/>
    </source>
</evidence>
<dbReference type="GO" id="GO:0032977">
    <property type="term" value="F:membrane insertase activity"/>
    <property type="evidence" value="ECO:0007669"/>
    <property type="project" value="InterPro"/>
</dbReference>
<dbReference type="InterPro" id="IPR001708">
    <property type="entry name" value="YidC/ALB3/OXA1/COX18"/>
</dbReference>
<keyword evidence="4 13" id="KW-0813">Transport</keyword>
<dbReference type="AlphaFoldDB" id="A0A5J6LIK4"/>
<evidence type="ECO:0000256" key="9">
    <source>
        <dbReference type="ARBA" id="ARBA00023136"/>
    </source>
</evidence>